<protein>
    <submittedName>
        <fullName evidence="1">Uncharacterized protein</fullName>
    </submittedName>
</protein>
<evidence type="ECO:0000313" key="1">
    <source>
        <dbReference type="EMBL" id="KAI9914814.1"/>
    </source>
</evidence>
<dbReference type="EMBL" id="CM047582">
    <property type="protein sequence ID" value="KAI9914814.1"/>
    <property type="molecule type" value="Genomic_DNA"/>
</dbReference>
<gene>
    <name evidence="1" type="ORF">PsorP6_008034</name>
</gene>
<organism evidence="1 2">
    <name type="scientific">Peronosclerospora sorghi</name>
    <dbReference type="NCBI Taxonomy" id="230839"/>
    <lineage>
        <taxon>Eukaryota</taxon>
        <taxon>Sar</taxon>
        <taxon>Stramenopiles</taxon>
        <taxon>Oomycota</taxon>
        <taxon>Peronosporomycetes</taxon>
        <taxon>Peronosporales</taxon>
        <taxon>Peronosporaceae</taxon>
        <taxon>Peronosclerospora</taxon>
    </lineage>
</organism>
<name>A0ACC0W7S0_9STRA</name>
<comment type="caution">
    <text evidence="1">The sequence shown here is derived from an EMBL/GenBank/DDBJ whole genome shotgun (WGS) entry which is preliminary data.</text>
</comment>
<dbReference type="Proteomes" id="UP001163321">
    <property type="component" value="Chromosome 3"/>
</dbReference>
<proteinExistence type="predicted"/>
<keyword evidence="2" id="KW-1185">Reference proteome</keyword>
<evidence type="ECO:0000313" key="2">
    <source>
        <dbReference type="Proteomes" id="UP001163321"/>
    </source>
</evidence>
<reference evidence="1 2" key="1">
    <citation type="journal article" date="2022" name="bioRxiv">
        <title>The genome of the oomycete Peronosclerospora sorghi, a cosmopolitan pathogen of maize and sorghum, is inflated with dispersed pseudogenes.</title>
        <authorList>
            <person name="Fletcher K."/>
            <person name="Martin F."/>
            <person name="Isakeit T."/>
            <person name="Cavanaugh K."/>
            <person name="Magill C."/>
            <person name="Michelmore R."/>
        </authorList>
    </citation>
    <scope>NUCLEOTIDE SEQUENCE [LARGE SCALE GENOMIC DNA]</scope>
    <source>
        <strain evidence="1">P6</strain>
    </source>
</reference>
<sequence length="581" mass="63793">MDWKVLSDSRKDGNVPRNPDMKRRRRPLFPAFEADLVKFIQAHLKEDNDKVTTIKEVESNRVNKENMSRISQATSRKRALTEALILEEAQRLKKVHGVSDDMLVLSVGWLARFKHRHCIRLRTPAGTSSKCSLPLFHQIREVGEHETESGSMDACSLHHTLPRQNEHIVPRQAVADATVKIAGDHINPLPAAAQTKHFKLADGFAKTLGGIKTGACSAQWHRAEPSVIITSLLSQIPDNIHELGCSCQRYFCEDVLIHGLKGLRVAVMGLGSVVDAFLAAALVGADGFVTCVEASLTNVNLAEQTAESYCLITLGLPAVNMKFITGGYGGITSYPSSSCVVDNDLLGQTELVVCNCSIESLQFPASMNTMLELAFSLLKIGGELRVTDLVCSRRLSSSECQDAAVAVESSAVNNDSAHRRCKQSKQTLLLSAPYIGDLRRLFTSLGGDVEVRTVSCDDVEATAIESTVASLLPALGAVNDVKFRRITFRAFRLQSVENPGEDYGQRASFTNVDARNLAASGQSCFPSSYQLDDTWTFIRDVCTHIDGNTAQILQTSWLRRYFKVSGDRSRHRGPFQPSVRS</sequence>
<accession>A0ACC0W7S0</accession>